<dbReference type="Pfam" id="PF17939">
    <property type="entry name" value="TetR_C_30"/>
    <property type="match status" value="1"/>
</dbReference>
<evidence type="ECO:0000313" key="5">
    <source>
        <dbReference type="EMBL" id="SFL12041.1"/>
    </source>
</evidence>
<dbReference type="AlphaFoldDB" id="A0A1I4F6K8"/>
<evidence type="ECO:0000256" key="3">
    <source>
        <dbReference type="SAM" id="MobiDB-lite"/>
    </source>
</evidence>
<dbReference type="SUPFAM" id="SSF48498">
    <property type="entry name" value="Tetracyclin repressor-like, C-terminal domain"/>
    <property type="match status" value="1"/>
</dbReference>
<gene>
    <name evidence="5" type="ORF">SAMN05192579_11554</name>
</gene>
<evidence type="ECO:0000256" key="2">
    <source>
        <dbReference type="PROSITE-ProRule" id="PRU00335"/>
    </source>
</evidence>
<feature type="region of interest" description="Disordered" evidence="3">
    <location>
        <begin position="233"/>
        <end position="259"/>
    </location>
</feature>
<dbReference type="Pfam" id="PF00440">
    <property type="entry name" value="TetR_N"/>
    <property type="match status" value="1"/>
</dbReference>
<reference evidence="6" key="1">
    <citation type="submission" date="2016-10" db="EMBL/GenBank/DDBJ databases">
        <authorList>
            <person name="Varghese N."/>
            <person name="Submissions S."/>
        </authorList>
    </citation>
    <scope>NUCLEOTIDE SEQUENCE [LARGE SCALE GENOMIC DNA]</scope>
    <source>
        <strain evidence="6">MO64</strain>
    </source>
</reference>
<name>A0A1I4F6K8_9GAMM</name>
<dbReference type="GO" id="GO:0000976">
    <property type="term" value="F:transcription cis-regulatory region binding"/>
    <property type="evidence" value="ECO:0007669"/>
    <property type="project" value="TreeGrafter"/>
</dbReference>
<keyword evidence="1 2" id="KW-0238">DNA-binding</keyword>
<feature type="domain" description="HTH tetR-type" evidence="4">
    <location>
        <begin position="10"/>
        <end position="70"/>
    </location>
</feature>
<protein>
    <submittedName>
        <fullName evidence="5">DNA-binding transcriptional regulator, AcrR family</fullName>
    </submittedName>
</protein>
<keyword evidence="6" id="KW-1185">Reference proteome</keyword>
<dbReference type="Gene3D" id="1.10.357.10">
    <property type="entry name" value="Tetracycline Repressor, domain 2"/>
    <property type="match status" value="1"/>
</dbReference>
<organism evidence="5 6">
    <name type="scientific">Rhodanobacter glycinis</name>
    <dbReference type="NCBI Taxonomy" id="582702"/>
    <lineage>
        <taxon>Bacteria</taxon>
        <taxon>Pseudomonadati</taxon>
        <taxon>Pseudomonadota</taxon>
        <taxon>Gammaproteobacteria</taxon>
        <taxon>Lysobacterales</taxon>
        <taxon>Rhodanobacteraceae</taxon>
        <taxon>Rhodanobacter</taxon>
    </lineage>
</organism>
<dbReference type="PANTHER" id="PTHR30055">
    <property type="entry name" value="HTH-TYPE TRANSCRIPTIONAL REGULATOR RUTR"/>
    <property type="match status" value="1"/>
</dbReference>
<dbReference type="PANTHER" id="PTHR30055:SF235">
    <property type="entry name" value="TRANSCRIPTIONAL REGULATORY PROTEIN"/>
    <property type="match status" value="1"/>
</dbReference>
<dbReference type="EMBL" id="FOSR01000015">
    <property type="protein sequence ID" value="SFL12041.1"/>
    <property type="molecule type" value="Genomic_DNA"/>
</dbReference>
<dbReference type="SUPFAM" id="SSF46689">
    <property type="entry name" value="Homeodomain-like"/>
    <property type="match status" value="1"/>
</dbReference>
<proteinExistence type="predicted"/>
<evidence type="ECO:0000313" key="6">
    <source>
        <dbReference type="Proteomes" id="UP000198725"/>
    </source>
</evidence>
<dbReference type="PROSITE" id="PS50977">
    <property type="entry name" value="HTH_TETR_2"/>
    <property type="match status" value="1"/>
</dbReference>
<accession>A0A1I4F6K8</accession>
<evidence type="ECO:0000256" key="1">
    <source>
        <dbReference type="ARBA" id="ARBA00023125"/>
    </source>
</evidence>
<dbReference type="PROSITE" id="PS01081">
    <property type="entry name" value="HTH_TETR_1"/>
    <property type="match status" value="1"/>
</dbReference>
<dbReference type="InterPro" id="IPR050109">
    <property type="entry name" value="HTH-type_TetR-like_transc_reg"/>
</dbReference>
<dbReference type="Proteomes" id="UP000198725">
    <property type="component" value="Unassembled WGS sequence"/>
</dbReference>
<feature type="DNA-binding region" description="H-T-H motif" evidence="2">
    <location>
        <begin position="33"/>
        <end position="52"/>
    </location>
</feature>
<sequence>MAVREHPPGVDTRHRLLEAAEWLFIERGYEALSMRLVTARAEANLAAVNYHFGSKEAMLQELLAQRLDRLNEDRLRLLDACEADGHVPDYETILGILFAPALQLGRSPAGGPAFLRLLGRVYSDASPFIRDYLQRHYRPIFERFFEAFARALPQTPRNELGLRLHFALKALSGMLAADDMNDLLAELSMGQSLGDAELLARLVSLVSPALVAPLGNPRQVNLIEQLLRQSNQLAETAQPGSTEPDRSRGKRVVSVRAPR</sequence>
<dbReference type="PRINTS" id="PR00455">
    <property type="entry name" value="HTHTETR"/>
</dbReference>
<dbReference type="InterPro" id="IPR023772">
    <property type="entry name" value="DNA-bd_HTH_TetR-type_CS"/>
</dbReference>
<dbReference type="RefSeq" id="WP_008213851.1">
    <property type="nucleotide sequence ID" value="NZ_FOSR01000015.1"/>
</dbReference>
<dbReference type="GO" id="GO:0003700">
    <property type="term" value="F:DNA-binding transcription factor activity"/>
    <property type="evidence" value="ECO:0007669"/>
    <property type="project" value="TreeGrafter"/>
</dbReference>
<dbReference type="InterPro" id="IPR001647">
    <property type="entry name" value="HTH_TetR"/>
</dbReference>
<feature type="compositionally biased region" description="Basic residues" evidence="3">
    <location>
        <begin position="248"/>
        <end position="259"/>
    </location>
</feature>
<dbReference type="InterPro" id="IPR009057">
    <property type="entry name" value="Homeodomain-like_sf"/>
</dbReference>
<evidence type="ECO:0000259" key="4">
    <source>
        <dbReference type="PROSITE" id="PS50977"/>
    </source>
</evidence>
<dbReference type="InterPro" id="IPR041586">
    <property type="entry name" value="PsrA_TetR_C"/>
</dbReference>
<dbReference type="InterPro" id="IPR036271">
    <property type="entry name" value="Tet_transcr_reg_TetR-rel_C_sf"/>
</dbReference>